<name>K3XNB2_SETIT</name>
<sequence length="115" mass="12670">MARPSSSLFLGAAVAVALAVLAAAPSALAADPDPLQDLCVADLNSAVDSFMCWYEQQCMVGYCCSCDQHEEFPSQPRHCCWSRVMLLLVLLYGFQFCNLFCNINDAKKLKHLFIS</sequence>
<dbReference type="EnsemblPlants" id="KQL03937">
    <property type="protein sequence ID" value="KQL03937"/>
    <property type="gene ID" value="SETIT_003385mg"/>
</dbReference>
<reference evidence="3" key="2">
    <citation type="submission" date="2018-08" db="UniProtKB">
        <authorList>
            <consortium name="EnsemblPlants"/>
        </authorList>
    </citation>
    <scope>IDENTIFICATION</scope>
    <source>
        <strain evidence="3">Yugu1</strain>
    </source>
</reference>
<feature type="signal peptide" evidence="2">
    <location>
        <begin position="1"/>
        <end position="29"/>
    </location>
</feature>
<evidence type="ECO:0000313" key="4">
    <source>
        <dbReference type="Proteomes" id="UP000004995"/>
    </source>
</evidence>
<dbReference type="EMBL" id="AGNK02002806">
    <property type="status" value="NOT_ANNOTATED_CDS"/>
    <property type="molecule type" value="Genomic_DNA"/>
</dbReference>
<dbReference type="HOGENOM" id="CLU_2113156_0_0_1"/>
<feature type="chain" id="PRO_5010125878" description="Embryo surrounding factor 1 brassicaceae domain-containing protein" evidence="2">
    <location>
        <begin position="30"/>
        <end position="115"/>
    </location>
</feature>
<proteinExistence type="predicted"/>
<evidence type="ECO:0008006" key="5">
    <source>
        <dbReference type="Google" id="ProtNLM"/>
    </source>
</evidence>
<evidence type="ECO:0000256" key="1">
    <source>
        <dbReference type="SAM" id="Phobius"/>
    </source>
</evidence>
<evidence type="ECO:0000256" key="2">
    <source>
        <dbReference type="SAM" id="SignalP"/>
    </source>
</evidence>
<protein>
    <recommendedName>
        <fullName evidence="5">Embryo surrounding factor 1 brassicaceae domain-containing protein</fullName>
    </recommendedName>
</protein>
<dbReference type="AlphaFoldDB" id="K3XNB2"/>
<reference evidence="4" key="1">
    <citation type="journal article" date="2012" name="Nat. Biotechnol.">
        <title>Reference genome sequence of the model plant Setaria.</title>
        <authorList>
            <person name="Bennetzen J.L."/>
            <person name="Schmutz J."/>
            <person name="Wang H."/>
            <person name="Percifield R."/>
            <person name="Hawkins J."/>
            <person name="Pontaroli A.C."/>
            <person name="Estep M."/>
            <person name="Feng L."/>
            <person name="Vaughn J.N."/>
            <person name="Grimwood J."/>
            <person name="Jenkins J."/>
            <person name="Barry K."/>
            <person name="Lindquist E."/>
            <person name="Hellsten U."/>
            <person name="Deshpande S."/>
            <person name="Wang X."/>
            <person name="Wu X."/>
            <person name="Mitros T."/>
            <person name="Triplett J."/>
            <person name="Yang X."/>
            <person name="Ye C.Y."/>
            <person name="Mauro-Herrera M."/>
            <person name="Wang L."/>
            <person name="Li P."/>
            <person name="Sharma M."/>
            <person name="Sharma R."/>
            <person name="Ronald P.C."/>
            <person name="Panaud O."/>
            <person name="Kellogg E.A."/>
            <person name="Brutnell T.P."/>
            <person name="Doust A.N."/>
            <person name="Tuskan G.A."/>
            <person name="Rokhsar D."/>
            <person name="Devos K.M."/>
        </authorList>
    </citation>
    <scope>NUCLEOTIDE SEQUENCE [LARGE SCALE GENOMIC DNA]</scope>
    <source>
        <strain evidence="4">cv. Yugu1</strain>
    </source>
</reference>
<accession>K3XNB2</accession>
<dbReference type="Gramene" id="KQL03937">
    <property type="protein sequence ID" value="KQL03937"/>
    <property type="gene ID" value="SETIT_003385mg"/>
</dbReference>
<dbReference type="Proteomes" id="UP000004995">
    <property type="component" value="Unassembled WGS sequence"/>
</dbReference>
<keyword evidence="4" id="KW-1185">Reference proteome</keyword>
<keyword evidence="1" id="KW-0812">Transmembrane</keyword>
<organism evidence="3 4">
    <name type="scientific">Setaria italica</name>
    <name type="common">Foxtail millet</name>
    <name type="synonym">Panicum italicum</name>
    <dbReference type="NCBI Taxonomy" id="4555"/>
    <lineage>
        <taxon>Eukaryota</taxon>
        <taxon>Viridiplantae</taxon>
        <taxon>Streptophyta</taxon>
        <taxon>Embryophyta</taxon>
        <taxon>Tracheophyta</taxon>
        <taxon>Spermatophyta</taxon>
        <taxon>Magnoliopsida</taxon>
        <taxon>Liliopsida</taxon>
        <taxon>Poales</taxon>
        <taxon>Poaceae</taxon>
        <taxon>PACMAD clade</taxon>
        <taxon>Panicoideae</taxon>
        <taxon>Panicodae</taxon>
        <taxon>Paniceae</taxon>
        <taxon>Cenchrinae</taxon>
        <taxon>Setaria</taxon>
    </lineage>
</organism>
<keyword evidence="1" id="KW-0472">Membrane</keyword>
<keyword evidence="2" id="KW-0732">Signal</keyword>
<keyword evidence="1" id="KW-1133">Transmembrane helix</keyword>
<evidence type="ECO:0000313" key="3">
    <source>
        <dbReference type="EnsemblPlants" id="KQL03937"/>
    </source>
</evidence>
<feature type="transmembrane region" description="Helical" evidence="1">
    <location>
        <begin position="81"/>
        <end position="101"/>
    </location>
</feature>
<dbReference type="InParanoid" id="K3XNB2"/>